<dbReference type="RefSeq" id="WP_069958462.1">
    <property type="nucleotide sequence ID" value="NZ_MCGG01000036.1"/>
</dbReference>
<dbReference type="AlphaFoldDB" id="A0A1E5Q699"/>
<feature type="domain" description="Core" evidence="1">
    <location>
        <begin position="2"/>
        <end position="103"/>
    </location>
</feature>
<accession>A0A1E5Q699</accession>
<dbReference type="SUPFAM" id="SSF89360">
    <property type="entry name" value="HesB-like domain"/>
    <property type="match status" value="1"/>
</dbReference>
<dbReference type="InterPro" id="IPR000361">
    <property type="entry name" value="ATAP_core_dom"/>
</dbReference>
<evidence type="ECO:0000259" key="1">
    <source>
        <dbReference type="Pfam" id="PF01521"/>
    </source>
</evidence>
<dbReference type="GO" id="GO:0016226">
    <property type="term" value="P:iron-sulfur cluster assembly"/>
    <property type="evidence" value="ECO:0007669"/>
    <property type="project" value="InterPro"/>
</dbReference>
<dbReference type="STRING" id="28181.BEN30_12775"/>
<dbReference type="Pfam" id="PF01521">
    <property type="entry name" value="Fe-S_biosyn"/>
    <property type="match status" value="1"/>
</dbReference>
<dbReference type="NCBIfam" id="TIGR00049">
    <property type="entry name" value="iron-sulfur cluster assembly accessory protein"/>
    <property type="match status" value="1"/>
</dbReference>
<dbReference type="GO" id="GO:0051539">
    <property type="term" value="F:4 iron, 4 sulfur cluster binding"/>
    <property type="evidence" value="ECO:0007669"/>
    <property type="project" value="TreeGrafter"/>
</dbReference>
<proteinExistence type="predicted"/>
<dbReference type="GO" id="GO:0005506">
    <property type="term" value="F:iron ion binding"/>
    <property type="evidence" value="ECO:0007669"/>
    <property type="project" value="TreeGrafter"/>
</dbReference>
<dbReference type="PROSITE" id="PS01152">
    <property type="entry name" value="HESB"/>
    <property type="match status" value="1"/>
</dbReference>
<keyword evidence="3" id="KW-1185">Reference proteome</keyword>
<evidence type="ECO:0000313" key="2">
    <source>
        <dbReference type="EMBL" id="OEJ66257.1"/>
    </source>
</evidence>
<dbReference type="InterPro" id="IPR017870">
    <property type="entry name" value="FeS_cluster_insertion_CS"/>
</dbReference>
<sequence length="107" mass="10974">MLELTENAQKALAQVIAGSDKTIAGLRIEVNSGGCSGHQYALSLEETPPLGDVVVEAGALSVFVSPASLQYLEGVTVDFTESVEGAGFTFDNPNAKSSCGCGKSFCA</sequence>
<dbReference type="PANTHER" id="PTHR43011:SF1">
    <property type="entry name" value="IRON-SULFUR CLUSTER ASSEMBLY 2 HOMOLOG, MITOCHONDRIAL"/>
    <property type="match status" value="1"/>
</dbReference>
<reference evidence="3" key="1">
    <citation type="submission" date="2016-07" db="EMBL/GenBank/DDBJ databases">
        <authorList>
            <person name="Florea S."/>
            <person name="Webb J.S."/>
            <person name="Jaromczyk J."/>
            <person name="Schardl C.L."/>
        </authorList>
    </citation>
    <scope>NUCLEOTIDE SEQUENCE [LARGE SCALE GENOMIC DNA]</scope>
    <source>
        <strain evidence="3">MV-1</strain>
    </source>
</reference>
<dbReference type="InterPro" id="IPR016092">
    <property type="entry name" value="ATAP"/>
</dbReference>
<evidence type="ECO:0000313" key="3">
    <source>
        <dbReference type="Proteomes" id="UP000095347"/>
    </source>
</evidence>
<dbReference type="Proteomes" id="UP000095347">
    <property type="component" value="Unassembled WGS sequence"/>
</dbReference>
<comment type="caution">
    <text evidence="2">The sequence shown here is derived from an EMBL/GenBank/DDBJ whole genome shotgun (WGS) entry which is preliminary data.</text>
</comment>
<name>A0A1E5Q699_9PROT</name>
<gene>
    <name evidence="2" type="ORF">BEN30_12775</name>
</gene>
<organism evidence="2 3">
    <name type="scientific">Magnetovibrio blakemorei</name>
    <dbReference type="NCBI Taxonomy" id="28181"/>
    <lineage>
        <taxon>Bacteria</taxon>
        <taxon>Pseudomonadati</taxon>
        <taxon>Pseudomonadota</taxon>
        <taxon>Alphaproteobacteria</taxon>
        <taxon>Rhodospirillales</taxon>
        <taxon>Magnetovibrionaceae</taxon>
        <taxon>Magnetovibrio</taxon>
    </lineage>
</organism>
<dbReference type="EMBL" id="MCGG01000036">
    <property type="protein sequence ID" value="OEJ66257.1"/>
    <property type="molecule type" value="Genomic_DNA"/>
</dbReference>
<dbReference type="OrthoDB" id="9801228at2"/>
<dbReference type="PANTHER" id="PTHR43011">
    <property type="entry name" value="IRON-SULFUR CLUSTER ASSEMBLY 2 HOMOLOG, MITOCHONDRIAL"/>
    <property type="match status" value="1"/>
</dbReference>
<protein>
    <recommendedName>
        <fullName evidence="1">Core domain-containing protein</fullName>
    </recommendedName>
</protein>
<dbReference type="Gene3D" id="2.60.300.12">
    <property type="entry name" value="HesB-like domain"/>
    <property type="match status" value="1"/>
</dbReference>
<dbReference type="InterPro" id="IPR035903">
    <property type="entry name" value="HesB-like_dom_sf"/>
</dbReference>
<dbReference type="GO" id="GO:0051537">
    <property type="term" value="F:2 iron, 2 sulfur cluster binding"/>
    <property type="evidence" value="ECO:0007669"/>
    <property type="project" value="TreeGrafter"/>
</dbReference>